<evidence type="ECO:0000313" key="2">
    <source>
        <dbReference type="EMBL" id="PCS23604.1"/>
    </source>
</evidence>
<gene>
    <name evidence="2" type="ORF">BTN49_0573</name>
</gene>
<sequence>MALSKTSRLTWTGFIFSDTEIEMPLMVKSIFKLLLRGLEGFLTSVLTLMNVQLKFPTYTCISQYSKTVKVKYLLPSLGAIAHVIVDAIGLKVCDESECKNA</sequence>
<accession>A0A2A5T621</accession>
<evidence type="ECO:0000313" key="3">
    <source>
        <dbReference type="Proteomes" id="UP000219020"/>
    </source>
</evidence>
<comment type="caution">
    <text evidence="2">The sequence shown here is derived from an EMBL/GenBank/DDBJ whole genome shotgun (WGS) entry which is preliminary data.</text>
</comment>
<keyword evidence="3" id="KW-1185">Reference proteome</keyword>
<feature type="domain" description="Transposase DDE" evidence="1">
    <location>
        <begin position="15"/>
        <end position="95"/>
    </location>
</feature>
<proteinExistence type="predicted"/>
<organism evidence="2 3">
    <name type="scientific">Candidatus Enterovibrio escicola</name>
    <dbReference type="NCBI Taxonomy" id="1927127"/>
    <lineage>
        <taxon>Bacteria</taxon>
        <taxon>Pseudomonadati</taxon>
        <taxon>Pseudomonadota</taxon>
        <taxon>Gammaproteobacteria</taxon>
        <taxon>Vibrionales</taxon>
        <taxon>Vibrionaceae</taxon>
        <taxon>Enterovibrio</taxon>
    </lineage>
</organism>
<dbReference type="Proteomes" id="UP000219020">
    <property type="component" value="Unassembled WGS sequence"/>
</dbReference>
<dbReference type="AlphaFoldDB" id="A0A2A5T621"/>
<dbReference type="EMBL" id="NBYY01000009">
    <property type="protein sequence ID" value="PCS23604.1"/>
    <property type="molecule type" value="Genomic_DNA"/>
</dbReference>
<evidence type="ECO:0000259" key="1">
    <source>
        <dbReference type="Pfam" id="PF13737"/>
    </source>
</evidence>
<name>A0A2A5T621_9GAMM</name>
<dbReference type="RefSeq" id="WP_097355859.1">
    <property type="nucleotide sequence ID" value="NZ_CAWNJE010000005.1"/>
</dbReference>
<protein>
    <submittedName>
        <fullName evidence="2">Mobile element protein</fullName>
    </submittedName>
</protein>
<reference evidence="3" key="1">
    <citation type="submission" date="2017-04" db="EMBL/GenBank/DDBJ databases">
        <title>Genome evolution of the luminous symbionts of deep sea anglerfish.</title>
        <authorList>
            <person name="Hendry T.A."/>
        </authorList>
    </citation>
    <scope>NUCLEOTIDE SEQUENCE [LARGE SCALE GENOMIC DNA]</scope>
</reference>
<dbReference type="Pfam" id="PF13737">
    <property type="entry name" value="DDE_Tnp_1_5"/>
    <property type="match status" value="1"/>
</dbReference>
<dbReference type="InterPro" id="IPR025668">
    <property type="entry name" value="Tnp_DDE_dom"/>
</dbReference>